<protein>
    <recommendedName>
        <fullName evidence="1">Heterokaryon incompatibility domain-containing protein</fullName>
    </recommendedName>
</protein>
<dbReference type="Pfam" id="PF06985">
    <property type="entry name" value="HET"/>
    <property type="match status" value="1"/>
</dbReference>
<name>A0A0C3CW32_OIDMZ</name>
<feature type="domain" description="Heterokaryon incompatibility" evidence="1">
    <location>
        <begin position="115"/>
        <end position="270"/>
    </location>
</feature>
<dbReference type="Proteomes" id="UP000054321">
    <property type="component" value="Unassembled WGS sequence"/>
</dbReference>
<dbReference type="PANTHER" id="PTHR24148:SF73">
    <property type="entry name" value="HET DOMAIN PROTEIN (AFU_ORTHOLOGUE AFUA_8G01020)"/>
    <property type="match status" value="1"/>
</dbReference>
<reference evidence="3" key="2">
    <citation type="submission" date="2015-01" db="EMBL/GenBank/DDBJ databases">
        <title>Evolutionary Origins and Diversification of the Mycorrhizal Mutualists.</title>
        <authorList>
            <consortium name="DOE Joint Genome Institute"/>
            <consortium name="Mycorrhizal Genomics Consortium"/>
            <person name="Kohler A."/>
            <person name="Kuo A."/>
            <person name="Nagy L.G."/>
            <person name="Floudas D."/>
            <person name="Copeland A."/>
            <person name="Barry K.W."/>
            <person name="Cichocki N."/>
            <person name="Veneault-Fourrey C."/>
            <person name="LaButti K."/>
            <person name="Lindquist E.A."/>
            <person name="Lipzen A."/>
            <person name="Lundell T."/>
            <person name="Morin E."/>
            <person name="Murat C."/>
            <person name="Riley R."/>
            <person name="Ohm R."/>
            <person name="Sun H."/>
            <person name="Tunlid A."/>
            <person name="Henrissat B."/>
            <person name="Grigoriev I.V."/>
            <person name="Hibbett D.S."/>
            <person name="Martin F."/>
        </authorList>
    </citation>
    <scope>NUCLEOTIDE SEQUENCE [LARGE SCALE GENOMIC DNA]</scope>
    <source>
        <strain evidence="3">Zn</strain>
    </source>
</reference>
<dbReference type="InParanoid" id="A0A0C3CW32"/>
<organism evidence="2 3">
    <name type="scientific">Oidiodendron maius (strain Zn)</name>
    <dbReference type="NCBI Taxonomy" id="913774"/>
    <lineage>
        <taxon>Eukaryota</taxon>
        <taxon>Fungi</taxon>
        <taxon>Dikarya</taxon>
        <taxon>Ascomycota</taxon>
        <taxon>Pezizomycotina</taxon>
        <taxon>Leotiomycetes</taxon>
        <taxon>Leotiomycetes incertae sedis</taxon>
        <taxon>Myxotrichaceae</taxon>
        <taxon>Oidiodendron</taxon>
    </lineage>
</organism>
<dbReference type="AlphaFoldDB" id="A0A0C3CW32"/>
<dbReference type="HOGENOM" id="CLU_373881_0_0_1"/>
<evidence type="ECO:0000313" key="2">
    <source>
        <dbReference type="EMBL" id="KIN03184.1"/>
    </source>
</evidence>
<proteinExistence type="predicted"/>
<dbReference type="InterPro" id="IPR010730">
    <property type="entry name" value="HET"/>
</dbReference>
<dbReference type="OrthoDB" id="270167at2759"/>
<dbReference type="EMBL" id="KN832874">
    <property type="protein sequence ID" value="KIN03184.1"/>
    <property type="molecule type" value="Genomic_DNA"/>
</dbReference>
<accession>A0A0C3CW32</accession>
<dbReference type="PANTHER" id="PTHR24148">
    <property type="entry name" value="ANKYRIN REPEAT DOMAIN-CONTAINING PROTEIN 39 HOMOLOG-RELATED"/>
    <property type="match status" value="1"/>
</dbReference>
<keyword evidence="3" id="KW-1185">Reference proteome</keyword>
<dbReference type="STRING" id="913774.A0A0C3CW32"/>
<evidence type="ECO:0000259" key="1">
    <source>
        <dbReference type="Pfam" id="PF06985"/>
    </source>
</evidence>
<sequence length="743" mass="82051">MSTAIDSGEWSAFCEARQYPIHGTGSNTTTFNIPGEVAGRLLGSSAGITRDDAAYGADLLNAVRALDWWTADRLICRDASLSDFKFRVIRCLPKRKENMLPSKEKAPDTTNMSSYIAVSYCWHYETWELALGLQSTSVKSARGQNPPLMPAMFSAILDERASEVEPLWIDQSCIDQSSDDEKAAAIGMMDLLYSNARVVTACLEDVRLSIKDMATLVEFGTYLGEKTMPILENVSGIEELEWGGKEGHLFEAVTKIFTARWFSRAWCAHEFWTGRNLVFLAPVTADPTARIPGDKASSVEKKVRHWEEHVKHSHPYFHAGIFDFGTGQLGTRASVTHSLKYFGGFSAKRMVPSHQQTFAVVNALESSNLADKLAITLNVGQTGLKLNLHGSASLSSAEIAWMATIVALASGDATVLASTGPSILSLGNVGLKHDDEYRWANVPEVDRFSRIEDQEKQTSLPMEISKHGLGLDVIRLGKSPQMQEPEPVKTNLGIVALEWLRERDRQSRIYLGNALRRRHLVSSLGCLITGGVNWTIACAISLQLHPISPLLYLNIAQNMHLIDSAFKTLDRLVLLPDSSDPTVMRLDLEGSKDILDEKYRVEDIMPGLRALVTIADDLLRTVVGEEVEYQENEISETHRIQVCVSNIAGHGGIVIFGPPAGEVEYELVCPNILRKTSQKRQTMRKGWILQENPITEEGVGHSAGGLPQSYQLLCKTALFMPLAVDTDDPFAIYSPERIVVGHS</sequence>
<dbReference type="InterPro" id="IPR052895">
    <property type="entry name" value="HetReg/Transcr_Mod"/>
</dbReference>
<evidence type="ECO:0000313" key="3">
    <source>
        <dbReference type="Proteomes" id="UP000054321"/>
    </source>
</evidence>
<reference evidence="2 3" key="1">
    <citation type="submission" date="2014-04" db="EMBL/GenBank/DDBJ databases">
        <authorList>
            <consortium name="DOE Joint Genome Institute"/>
            <person name="Kuo A."/>
            <person name="Martino E."/>
            <person name="Perotto S."/>
            <person name="Kohler A."/>
            <person name="Nagy L.G."/>
            <person name="Floudas D."/>
            <person name="Copeland A."/>
            <person name="Barry K.W."/>
            <person name="Cichocki N."/>
            <person name="Veneault-Fourrey C."/>
            <person name="LaButti K."/>
            <person name="Lindquist E.A."/>
            <person name="Lipzen A."/>
            <person name="Lundell T."/>
            <person name="Morin E."/>
            <person name="Murat C."/>
            <person name="Sun H."/>
            <person name="Tunlid A."/>
            <person name="Henrissat B."/>
            <person name="Grigoriev I.V."/>
            <person name="Hibbett D.S."/>
            <person name="Martin F."/>
            <person name="Nordberg H.P."/>
            <person name="Cantor M.N."/>
            <person name="Hua S.X."/>
        </authorList>
    </citation>
    <scope>NUCLEOTIDE SEQUENCE [LARGE SCALE GENOMIC DNA]</scope>
    <source>
        <strain evidence="2 3">Zn</strain>
    </source>
</reference>
<gene>
    <name evidence="2" type="ORF">OIDMADRAFT_52981</name>
</gene>